<feature type="non-terminal residue" evidence="1">
    <location>
        <position position="1"/>
    </location>
</feature>
<accession>X1RAQ3</accession>
<reference evidence="1" key="1">
    <citation type="journal article" date="2014" name="Front. Microbiol.">
        <title>High frequency of phylogenetically diverse reductive dehalogenase-homologous genes in deep subseafloor sedimentary metagenomes.</title>
        <authorList>
            <person name="Kawai M."/>
            <person name="Futagami T."/>
            <person name="Toyoda A."/>
            <person name="Takaki Y."/>
            <person name="Nishi S."/>
            <person name="Hori S."/>
            <person name="Arai W."/>
            <person name="Tsubouchi T."/>
            <person name="Morono Y."/>
            <person name="Uchiyama I."/>
            <person name="Ito T."/>
            <person name="Fujiyama A."/>
            <person name="Inagaki F."/>
            <person name="Takami H."/>
        </authorList>
    </citation>
    <scope>NUCLEOTIDE SEQUENCE</scope>
    <source>
        <strain evidence="1">Expedition CK06-06</strain>
    </source>
</reference>
<comment type="caution">
    <text evidence="1">The sequence shown here is derived from an EMBL/GenBank/DDBJ whole genome shotgun (WGS) entry which is preliminary data.</text>
</comment>
<dbReference type="AlphaFoldDB" id="X1RAQ3"/>
<proteinExistence type="predicted"/>
<gene>
    <name evidence="1" type="ORF">S06H3_64371</name>
</gene>
<protein>
    <submittedName>
        <fullName evidence="1">Uncharacterized protein</fullName>
    </submittedName>
</protein>
<organism evidence="1">
    <name type="scientific">marine sediment metagenome</name>
    <dbReference type="NCBI Taxonomy" id="412755"/>
    <lineage>
        <taxon>unclassified sequences</taxon>
        <taxon>metagenomes</taxon>
        <taxon>ecological metagenomes</taxon>
    </lineage>
</organism>
<sequence length="32" mass="3437">RIQRVKPVVPDVETYSVEGTPADSVILALGKV</sequence>
<name>X1RAQ3_9ZZZZ</name>
<dbReference type="EMBL" id="BARV01042976">
    <property type="protein sequence ID" value="GAI52664.1"/>
    <property type="molecule type" value="Genomic_DNA"/>
</dbReference>
<evidence type="ECO:0000313" key="1">
    <source>
        <dbReference type="EMBL" id="GAI52664.1"/>
    </source>
</evidence>